<dbReference type="EMBL" id="MU006804">
    <property type="protein sequence ID" value="KAF2635721.1"/>
    <property type="molecule type" value="Genomic_DNA"/>
</dbReference>
<organism evidence="2 3">
    <name type="scientific">Massarina eburnea CBS 473.64</name>
    <dbReference type="NCBI Taxonomy" id="1395130"/>
    <lineage>
        <taxon>Eukaryota</taxon>
        <taxon>Fungi</taxon>
        <taxon>Dikarya</taxon>
        <taxon>Ascomycota</taxon>
        <taxon>Pezizomycotina</taxon>
        <taxon>Dothideomycetes</taxon>
        <taxon>Pleosporomycetidae</taxon>
        <taxon>Pleosporales</taxon>
        <taxon>Massarineae</taxon>
        <taxon>Massarinaceae</taxon>
        <taxon>Massarina</taxon>
    </lineage>
</organism>
<keyword evidence="3" id="KW-1185">Reference proteome</keyword>
<name>A0A6A6RME8_9PLEO</name>
<evidence type="ECO:0000313" key="3">
    <source>
        <dbReference type="Proteomes" id="UP000799753"/>
    </source>
</evidence>
<reference evidence="2" key="1">
    <citation type="journal article" date="2020" name="Stud. Mycol.">
        <title>101 Dothideomycetes genomes: a test case for predicting lifestyles and emergence of pathogens.</title>
        <authorList>
            <person name="Haridas S."/>
            <person name="Albert R."/>
            <person name="Binder M."/>
            <person name="Bloem J."/>
            <person name="Labutti K."/>
            <person name="Salamov A."/>
            <person name="Andreopoulos B."/>
            <person name="Baker S."/>
            <person name="Barry K."/>
            <person name="Bills G."/>
            <person name="Bluhm B."/>
            <person name="Cannon C."/>
            <person name="Castanera R."/>
            <person name="Culley D."/>
            <person name="Daum C."/>
            <person name="Ezra D."/>
            <person name="Gonzalez J."/>
            <person name="Henrissat B."/>
            <person name="Kuo A."/>
            <person name="Liang C."/>
            <person name="Lipzen A."/>
            <person name="Lutzoni F."/>
            <person name="Magnuson J."/>
            <person name="Mondo S."/>
            <person name="Nolan M."/>
            <person name="Ohm R."/>
            <person name="Pangilinan J."/>
            <person name="Park H.-J."/>
            <person name="Ramirez L."/>
            <person name="Alfaro M."/>
            <person name="Sun H."/>
            <person name="Tritt A."/>
            <person name="Yoshinaga Y."/>
            <person name="Zwiers L.-H."/>
            <person name="Turgeon B."/>
            <person name="Goodwin S."/>
            <person name="Spatafora J."/>
            <person name="Crous P."/>
            <person name="Grigoriev I."/>
        </authorList>
    </citation>
    <scope>NUCLEOTIDE SEQUENCE</scope>
    <source>
        <strain evidence="2">CBS 473.64</strain>
    </source>
</reference>
<gene>
    <name evidence="2" type="ORF">P280DRAFT_534702</name>
</gene>
<sequence>MATDQTSTTLSMAGPSHQNDTEPEDISPGPHTSTDCSKSLEIIQAPTVVPLSAFAKGWGRLPDELKLKVVSYIVPAQTYPINKAMHDFRYLCDVQPYVGLTPEITNLALETYYSANTFATRVISKVEDQGQEDVQQFYFQYPARSLNHFVRRMSIRIEPLEEHWDMLHDLSTGHYGLKRLVHLSIHIDCSIPFFNYGRPSKAYDVWMEKIHRKYKDLLHVVEALDKSIYFKCAGEVGVSDLYMCPKLTQPQAGGLEATKMGGLLRSKIVFNSGGAS</sequence>
<protein>
    <submittedName>
        <fullName evidence="2">Uncharacterized protein</fullName>
    </submittedName>
</protein>
<dbReference type="OrthoDB" id="3801236at2759"/>
<proteinExistence type="predicted"/>
<dbReference type="AlphaFoldDB" id="A0A6A6RME8"/>
<evidence type="ECO:0000313" key="2">
    <source>
        <dbReference type="EMBL" id="KAF2635721.1"/>
    </source>
</evidence>
<feature type="compositionally biased region" description="Polar residues" evidence="1">
    <location>
        <begin position="1"/>
        <end position="11"/>
    </location>
</feature>
<accession>A0A6A6RME8</accession>
<dbReference type="Proteomes" id="UP000799753">
    <property type="component" value="Unassembled WGS sequence"/>
</dbReference>
<feature type="region of interest" description="Disordered" evidence="1">
    <location>
        <begin position="1"/>
        <end position="36"/>
    </location>
</feature>
<evidence type="ECO:0000256" key="1">
    <source>
        <dbReference type="SAM" id="MobiDB-lite"/>
    </source>
</evidence>